<dbReference type="AlphaFoldDB" id="A0A0N0BBZ1"/>
<evidence type="ECO:0000313" key="3">
    <source>
        <dbReference type="Proteomes" id="UP000053105"/>
    </source>
</evidence>
<dbReference type="Proteomes" id="UP000053105">
    <property type="component" value="Unassembled WGS sequence"/>
</dbReference>
<dbReference type="EMBL" id="KQ435944">
    <property type="protein sequence ID" value="KOX68254.1"/>
    <property type="molecule type" value="Genomic_DNA"/>
</dbReference>
<reference evidence="2 3" key="1">
    <citation type="submission" date="2015-07" db="EMBL/GenBank/DDBJ databases">
        <title>The genome of Melipona quadrifasciata.</title>
        <authorList>
            <person name="Pan H."/>
            <person name="Kapheim K."/>
        </authorList>
    </citation>
    <scope>NUCLEOTIDE SEQUENCE [LARGE SCALE GENOMIC DNA]</scope>
    <source>
        <strain evidence="2">0111107301</strain>
        <tissue evidence="2">Whole body</tissue>
    </source>
</reference>
<protein>
    <submittedName>
        <fullName evidence="2">Uncharacterized protein</fullName>
    </submittedName>
</protein>
<feature type="region of interest" description="Disordered" evidence="1">
    <location>
        <begin position="1"/>
        <end position="20"/>
    </location>
</feature>
<name>A0A0N0BBZ1_9HYME</name>
<proteinExistence type="predicted"/>
<evidence type="ECO:0000256" key="1">
    <source>
        <dbReference type="SAM" id="MobiDB-lite"/>
    </source>
</evidence>
<organism evidence="2 3">
    <name type="scientific">Melipona quadrifasciata</name>
    <dbReference type="NCBI Taxonomy" id="166423"/>
    <lineage>
        <taxon>Eukaryota</taxon>
        <taxon>Metazoa</taxon>
        <taxon>Ecdysozoa</taxon>
        <taxon>Arthropoda</taxon>
        <taxon>Hexapoda</taxon>
        <taxon>Insecta</taxon>
        <taxon>Pterygota</taxon>
        <taxon>Neoptera</taxon>
        <taxon>Endopterygota</taxon>
        <taxon>Hymenoptera</taxon>
        <taxon>Apocrita</taxon>
        <taxon>Aculeata</taxon>
        <taxon>Apoidea</taxon>
        <taxon>Anthophila</taxon>
        <taxon>Apidae</taxon>
        <taxon>Melipona</taxon>
    </lineage>
</organism>
<gene>
    <name evidence="2" type="ORF">WN51_06148</name>
</gene>
<sequence>MGSRNYQKVSGKEESREKEKGIDVTGLKIKLCDSENPHPCLFPLDSTKSNF</sequence>
<feature type="compositionally biased region" description="Basic and acidic residues" evidence="1">
    <location>
        <begin position="10"/>
        <end position="20"/>
    </location>
</feature>
<keyword evidence="3" id="KW-1185">Reference proteome</keyword>
<evidence type="ECO:0000313" key="2">
    <source>
        <dbReference type="EMBL" id="KOX68254.1"/>
    </source>
</evidence>
<accession>A0A0N0BBZ1</accession>